<dbReference type="InterPro" id="IPR038573">
    <property type="entry name" value="BrnT_sf"/>
</dbReference>
<accession>A0A250KWV8</accession>
<proteinExistence type="predicted"/>
<dbReference type="InterPro" id="IPR007460">
    <property type="entry name" value="BrnT_toxin"/>
</dbReference>
<name>A0A250KWV8_9GAMM</name>
<evidence type="ECO:0008006" key="3">
    <source>
        <dbReference type="Google" id="ProtNLM"/>
    </source>
</evidence>
<keyword evidence="2" id="KW-1185">Reference proteome</keyword>
<dbReference type="AlphaFoldDB" id="A0A250KWV8"/>
<dbReference type="Gene3D" id="3.10.450.530">
    <property type="entry name" value="Ribonuclease toxin, BrnT, of type II toxin-antitoxin system"/>
    <property type="match status" value="1"/>
</dbReference>
<organism evidence="1 2">
    <name type="scientific">Methylocaldum marinum</name>
    <dbReference type="NCBI Taxonomy" id="1432792"/>
    <lineage>
        <taxon>Bacteria</taxon>
        <taxon>Pseudomonadati</taxon>
        <taxon>Pseudomonadota</taxon>
        <taxon>Gammaproteobacteria</taxon>
        <taxon>Methylococcales</taxon>
        <taxon>Methylococcaceae</taxon>
        <taxon>Methylocaldum</taxon>
    </lineage>
</organism>
<dbReference type="KEGG" id="mmai:sS8_4152"/>
<sequence>MEFEWDENKRLKTLRERKIDFVDMIDLWDDPRRQEVRDLRNNYGEPRFQTIGQSKFNIYFVVYTERVYEDGAEVIRIISARRANKKEREMYENRTFSARIVS</sequence>
<protein>
    <recommendedName>
        <fullName evidence="3">BrnT family toxin</fullName>
    </recommendedName>
</protein>
<dbReference type="Proteomes" id="UP000266313">
    <property type="component" value="Chromosome"/>
</dbReference>
<dbReference type="RefSeq" id="WP_119631321.1">
    <property type="nucleotide sequence ID" value="NZ_AP017928.1"/>
</dbReference>
<dbReference type="Pfam" id="PF04365">
    <property type="entry name" value="BrnT_toxin"/>
    <property type="match status" value="1"/>
</dbReference>
<reference evidence="1 2" key="1">
    <citation type="submission" date="2016-12" db="EMBL/GenBank/DDBJ databases">
        <title>Genome sequencing of Methylocaldum marinum.</title>
        <authorList>
            <person name="Takeuchi M."/>
            <person name="Kamagata Y."/>
            <person name="Hiraoka S."/>
            <person name="Oshima K."/>
            <person name="Hattori M."/>
            <person name="Iwasaki W."/>
        </authorList>
    </citation>
    <scope>NUCLEOTIDE SEQUENCE [LARGE SCALE GENOMIC DNA]</scope>
    <source>
        <strain evidence="1 2">S8</strain>
    </source>
</reference>
<gene>
    <name evidence="1" type="ORF">sS8_4152</name>
</gene>
<evidence type="ECO:0000313" key="1">
    <source>
        <dbReference type="EMBL" id="BBA36082.1"/>
    </source>
</evidence>
<evidence type="ECO:0000313" key="2">
    <source>
        <dbReference type="Proteomes" id="UP000266313"/>
    </source>
</evidence>
<dbReference type="EMBL" id="AP017928">
    <property type="protein sequence ID" value="BBA36082.1"/>
    <property type="molecule type" value="Genomic_DNA"/>
</dbReference>
<dbReference type="OrthoDB" id="9802417at2"/>